<evidence type="ECO:0000313" key="4">
    <source>
        <dbReference type="Proteomes" id="UP000486602"/>
    </source>
</evidence>
<keyword evidence="3" id="KW-0808">Transferase</keyword>
<evidence type="ECO:0000259" key="1">
    <source>
        <dbReference type="Pfam" id="PF00534"/>
    </source>
</evidence>
<gene>
    <name evidence="3" type="ORF">G3O08_09370</name>
</gene>
<dbReference type="Pfam" id="PF00534">
    <property type="entry name" value="Glycos_transf_1"/>
    <property type="match status" value="1"/>
</dbReference>
<dbReference type="Proteomes" id="UP000486602">
    <property type="component" value="Unassembled WGS sequence"/>
</dbReference>
<protein>
    <submittedName>
        <fullName evidence="3">Glycosyltransferase family 4 protein</fullName>
    </submittedName>
</protein>
<dbReference type="InterPro" id="IPR001296">
    <property type="entry name" value="Glyco_trans_1"/>
</dbReference>
<dbReference type="PANTHER" id="PTHR45947:SF14">
    <property type="entry name" value="SLL1723 PROTEIN"/>
    <property type="match status" value="1"/>
</dbReference>
<dbReference type="RefSeq" id="WP_163285103.1">
    <property type="nucleotide sequence ID" value="NZ_JAAGVY010000014.1"/>
</dbReference>
<accession>A0A7K3WQE5</accession>
<dbReference type="Gene3D" id="3.40.50.2000">
    <property type="entry name" value="Glycogen Phosphorylase B"/>
    <property type="match status" value="2"/>
</dbReference>
<keyword evidence="4" id="KW-1185">Reference proteome</keyword>
<dbReference type="GO" id="GO:0016757">
    <property type="term" value="F:glycosyltransferase activity"/>
    <property type="evidence" value="ECO:0007669"/>
    <property type="project" value="InterPro"/>
</dbReference>
<evidence type="ECO:0000313" key="3">
    <source>
        <dbReference type="EMBL" id="NEN23708.1"/>
    </source>
</evidence>
<sequence length="378" mass="42406">MKLFCDICPMCALKILQLSSEQSWRGGEQQIAYLILYLKAQNVDVVVCTRKNSAFSAWCREMEIPFYELGFINGADIKSALKIKKIVKREGIDIVNAHSGKSHSLAYLALRLGMNKPLIVHRRVDFPLKTRGFSLAKYNHKNVKGIVCVSKAIARLVKRAVENPERVKTVYSGIDPARFSDNKPNGYIHKEFNIDKSKRLIANISAIAPHKDYQTFLHTAKRVTESRDDCHFLIVGEGNLRHEIQELAKSLKLTNSVSFTGFRNDIPNLFRELTLFLITSDTEGLGTTVIDSLCNGIPIIATKAGGIPELVRDGEEGYLCAIADSECLAEKVNLLLNMEEERQKMSKKAIERAKLFTNEQMGAGVLEIYRQIKTGSTL</sequence>
<feature type="domain" description="Glycosyl transferase family 1" evidence="1">
    <location>
        <begin position="188"/>
        <end position="351"/>
    </location>
</feature>
<reference evidence="3 4" key="1">
    <citation type="submission" date="2020-02" db="EMBL/GenBank/DDBJ databases">
        <title>Out from the shadows clarifying the taxonomy of the family Cryomorphaceae and related taxa by utilizing the GTDB taxonomic framework.</title>
        <authorList>
            <person name="Bowman J.P."/>
        </authorList>
    </citation>
    <scope>NUCLEOTIDE SEQUENCE [LARGE SCALE GENOMIC DNA]</scope>
    <source>
        <strain evidence="3 4">QSSC 1-22</strain>
    </source>
</reference>
<dbReference type="Pfam" id="PF13439">
    <property type="entry name" value="Glyco_transf_4"/>
    <property type="match status" value="1"/>
</dbReference>
<dbReference type="AlphaFoldDB" id="A0A7K3WQE5"/>
<feature type="domain" description="Glycosyltransferase subfamily 4-like N-terminal" evidence="2">
    <location>
        <begin position="25"/>
        <end position="178"/>
    </location>
</feature>
<name>A0A7K3WQE5_9FLAO</name>
<proteinExistence type="predicted"/>
<evidence type="ECO:0000259" key="2">
    <source>
        <dbReference type="Pfam" id="PF13439"/>
    </source>
</evidence>
<comment type="caution">
    <text evidence="3">The sequence shown here is derived from an EMBL/GenBank/DDBJ whole genome shotgun (WGS) entry which is preliminary data.</text>
</comment>
<dbReference type="PANTHER" id="PTHR45947">
    <property type="entry name" value="SULFOQUINOVOSYL TRANSFERASE SQD2"/>
    <property type="match status" value="1"/>
</dbReference>
<dbReference type="SUPFAM" id="SSF53756">
    <property type="entry name" value="UDP-Glycosyltransferase/glycogen phosphorylase"/>
    <property type="match status" value="1"/>
</dbReference>
<dbReference type="InterPro" id="IPR050194">
    <property type="entry name" value="Glycosyltransferase_grp1"/>
</dbReference>
<organism evidence="3 4">
    <name type="scientific">Cryomorpha ignava</name>
    <dbReference type="NCBI Taxonomy" id="101383"/>
    <lineage>
        <taxon>Bacteria</taxon>
        <taxon>Pseudomonadati</taxon>
        <taxon>Bacteroidota</taxon>
        <taxon>Flavobacteriia</taxon>
        <taxon>Flavobacteriales</taxon>
        <taxon>Cryomorphaceae</taxon>
        <taxon>Cryomorpha</taxon>
    </lineage>
</organism>
<dbReference type="InterPro" id="IPR028098">
    <property type="entry name" value="Glyco_trans_4-like_N"/>
</dbReference>
<dbReference type="CDD" id="cd03801">
    <property type="entry name" value="GT4_PimA-like"/>
    <property type="match status" value="1"/>
</dbReference>
<dbReference type="EMBL" id="JAAGVY010000014">
    <property type="protein sequence ID" value="NEN23708.1"/>
    <property type="molecule type" value="Genomic_DNA"/>
</dbReference>